<keyword evidence="2" id="KW-1185">Reference proteome</keyword>
<dbReference type="OrthoDB" id="185373at2759"/>
<proteinExistence type="predicted"/>
<reference evidence="1 2" key="1">
    <citation type="submission" date="2017-06" db="EMBL/GenBank/DDBJ databases">
        <title>Draft genome sequence of a variant of Elsinoe murrayae.</title>
        <authorList>
            <person name="Cheng Q."/>
        </authorList>
    </citation>
    <scope>NUCLEOTIDE SEQUENCE [LARGE SCALE GENOMIC DNA]</scope>
    <source>
        <strain evidence="1 2">CQ-2017a</strain>
    </source>
</reference>
<comment type="caution">
    <text evidence="1">The sequence shown here is derived from an EMBL/GenBank/DDBJ whole genome shotgun (WGS) entry which is preliminary data.</text>
</comment>
<name>A0A2K1QHJ5_9PEZI</name>
<sequence length="524" mass="59020">MYRDYLKLFPGNFLEYHLSPNAVISSPTLVYPVEGVPRQLLKSMTRARMHAKQSRLAYLTLDTALRLLPASLSMGHFEDLIDHRPLTESFRLFQLGSRNIHSTRQDMVTAMFSNFRLLPLRNLDVYTIAVRACIRMIYVSLSYGHTPSSRNFADLTYMLLRLLHHDQITQQARQEIAATLWASIDSLIDLFDSHGAATSTICINYMLSAFGSQAGYKPAVLAILKLKADQQIANEKAGTTSATLLQTARTMQDQGLLRAAWAQYLNDFDERGSHDGVWLAFAEAACACDDVEFFETESKRLGRKEEGEDYLQKARSRILDRTVGGFSGGSDQSVGIAKLIKADLDVMTEQLKLGKGSKLKPWHIPPTLGYRPGFEGGCSTEEEMRTYYQQTAVDGSVVSVVATEGNAESEKSAHHGPIVAGRPVDELRYKDWMIINELLLESEYPDQEYEARRGMEELPNKKVGDERSYIMRKAMLRGLRQCQSFGLSDMLPSDQAMNPSLRWLIEGKPTMNIETVKRMRSVSM</sequence>
<evidence type="ECO:0000313" key="2">
    <source>
        <dbReference type="Proteomes" id="UP000243797"/>
    </source>
</evidence>
<accession>A0A2K1QHJ5</accession>
<dbReference type="InParanoid" id="A0A2K1QHJ5"/>
<evidence type="ECO:0000313" key="1">
    <source>
        <dbReference type="EMBL" id="PNS14379.1"/>
    </source>
</evidence>
<protein>
    <submittedName>
        <fullName evidence="1">Pentatricopeptide repeat-containing protein 2, mitochondrial</fullName>
    </submittedName>
</protein>
<dbReference type="AlphaFoldDB" id="A0A2K1QHJ5"/>
<dbReference type="Proteomes" id="UP000243797">
    <property type="component" value="Unassembled WGS sequence"/>
</dbReference>
<organism evidence="1 2">
    <name type="scientific">Sphaceloma murrayae</name>
    <dbReference type="NCBI Taxonomy" id="2082308"/>
    <lineage>
        <taxon>Eukaryota</taxon>
        <taxon>Fungi</taxon>
        <taxon>Dikarya</taxon>
        <taxon>Ascomycota</taxon>
        <taxon>Pezizomycotina</taxon>
        <taxon>Dothideomycetes</taxon>
        <taxon>Dothideomycetidae</taxon>
        <taxon>Myriangiales</taxon>
        <taxon>Elsinoaceae</taxon>
        <taxon>Sphaceloma</taxon>
    </lineage>
</organism>
<gene>
    <name evidence="1" type="ORF">CAC42_6892</name>
</gene>
<dbReference type="EMBL" id="NKHZ01000088">
    <property type="protein sequence ID" value="PNS14379.1"/>
    <property type="molecule type" value="Genomic_DNA"/>
</dbReference>